<keyword evidence="2" id="KW-1185">Reference proteome</keyword>
<proteinExistence type="predicted"/>
<comment type="caution">
    <text evidence="1">The sequence shown here is derived from an EMBL/GenBank/DDBJ whole genome shotgun (WGS) entry which is preliminary data.</text>
</comment>
<evidence type="ECO:0000313" key="2">
    <source>
        <dbReference type="Proteomes" id="UP001162992"/>
    </source>
</evidence>
<protein>
    <submittedName>
        <fullName evidence="1">Uncharacterized protein</fullName>
    </submittedName>
</protein>
<name>A0ACC2EH30_DIPCM</name>
<dbReference type="EMBL" id="CM055093">
    <property type="protein sequence ID" value="KAJ7565785.1"/>
    <property type="molecule type" value="Genomic_DNA"/>
</dbReference>
<accession>A0ACC2EH30</accession>
<organism evidence="1 2">
    <name type="scientific">Diphasiastrum complanatum</name>
    <name type="common">Issler's clubmoss</name>
    <name type="synonym">Lycopodium complanatum</name>
    <dbReference type="NCBI Taxonomy" id="34168"/>
    <lineage>
        <taxon>Eukaryota</taxon>
        <taxon>Viridiplantae</taxon>
        <taxon>Streptophyta</taxon>
        <taxon>Embryophyta</taxon>
        <taxon>Tracheophyta</taxon>
        <taxon>Lycopodiopsida</taxon>
        <taxon>Lycopodiales</taxon>
        <taxon>Lycopodiaceae</taxon>
        <taxon>Lycopodioideae</taxon>
        <taxon>Diphasiastrum</taxon>
    </lineage>
</organism>
<dbReference type="Proteomes" id="UP001162992">
    <property type="component" value="Chromosome 2"/>
</dbReference>
<reference evidence="2" key="1">
    <citation type="journal article" date="2024" name="Proc. Natl. Acad. Sci. U.S.A.">
        <title>Extraordinary preservation of gene collinearity over three hundred million years revealed in homosporous lycophytes.</title>
        <authorList>
            <person name="Li C."/>
            <person name="Wickell D."/>
            <person name="Kuo L.Y."/>
            <person name="Chen X."/>
            <person name="Nie B."/>
            <person name="Liao X."/>
            <person name="Peng D."/>
            <person name="Ji J."/>
            <person name="Jenkins J."/>
            <person name="Williams M."/>
            <person name="Shu S."/>
            <person name="Plott C."/>
            <person name="Barry K."/>
            <person name="Rajasekar S."/>
            <person name="Grimwood J."/>
            <person name="Han X."/>
            <person name="Sun S."/>
            <person name="Hou Z."/>
            <person name="He W."/>
            <person name="Dai G."/>
            <person name="Sun C."/>
            <person name="Schmutz J."/>
            <person name="Leebens-Mack J.H."/>
            <person name="Li F.W."/>
            <person name="Wang L."/>
        </authorList>
    </citation>
    <scope>NUCLEOTIDE SEQUENCE [LARGE SCALE GENOMIC DNA]</scope>
    <source>
        <strain evidence="2">cv. PW_Plant_1</strain>
    </source>
</reference>
<evidence type="ECO:0000313" key="1">
    <source>
        <dbReference type="EMBL" id="KAJ7565785.1"/>
    </source>
</evidence>
<sequence length="597" mass="65223">MDLYEQSKISKRAGEGIVRSLRSAELMSRHAIGNLLLAITLFCSAGCLDASVTRVYNFTVQPLSVTRLCKTKSLVAVNGMFPGPTLYANEGDRVIVNVTNTAEYNITIHWHGIRQLLSAWSDGPVYVTQCPMQTGQSFVYNFTLTKQRGTLLWHAHATWLRGTVYGAIVIFPEYGTPYPFKAPDEEHVIILGEWWYANVEEVETTALLSGGPPAIANAYTINGLPGPLYNCSYTGTGNVNTSDTYVLKVAAKKTYLLRVINAGLNTDLFFSVSNHKLTVVEIDGDYTKPYTTDKIVLTPGQTTNVLLSTDQLAASYYMWASPYISAQNVSFQKIQTLALLEYEGFTTSAAVLSSAFPAANDTNSVTTFSTSLRSLDNSVYPEDVPQTVDRSLLITVGLGIKPCDENHICQGPNRTKFTASMNNFTLVLPDVAVLQAYFFNIAGVFTRDFPDNPLFPFNYTGNPPANQTPGRGTKATVLPFNSNVQIVFQDTSIQGIESHPIHLHGFSFYIVGQGFGNFNSSSPASFNLVDPPKRNTIGVPVGGWAAIRFKADNPGIWLVHCHLEIHTSWGLSALFLVPDGVGPSQSLPPPPADLPQC</sequence>
<gene>
    <name evidence="1" type="ORF">O6H91_02G074900</name>
</gene>